<name>A0ABU1S287_9FLAO</name>
<feature type="coiled-coil region" evidence="1">
    <location>
        <begin position="107"/>
        <end position="134"/>
    </location>
</feature>
<accession>A0ABU1S287</accession>
<dbReference type="EMBL" id="JAVDTX010000003">
    <property type="protein sequence ID" value="MDR6845052.1"/>
    <property type="molecule type" value="Genomic_DNA"/>
</dbReference>
<dbReference type="InterPro" id="IPR046732">
    <property type="entry name" value="DUF6624"/>
</dbReference>
<dbReference type="Proteomes" id="UP001261871">
    <property type="component" value="Unassembled WGS sequence"/>
</dbReference>
<proteinExistence type="predicted"/>
<comment type="caution">
    <text evidence="2">The sequence shown here is derived from an EMBL/GenBank/DDBJ whole genome shotgun (WGS) entry which is preliminary data.</text>
</comment>
<reference evidence="2 3" key="1">
    <citation type="submission" date="2023-07" db="EMBL/GenBank/DDBJ databases">
        <title>Sorghum-associated microbial communities from plants grown in Nebraska, USA.</title>
        <authorList>
            <person name="Schachtman D."/>
        </authorList>
    </citation>
    <scope>NUCLEOTIDE SEQUENCE [LARGE SCALE GENOMIC DNA]</scope>
    <source>
        <strain evidence="2 3">BE124</strain>
    </source>
</reference>
<evidence type="ECO:0008006" key="4">
    <source>
        <dbReference type="Google" id="ProtNLM"/>
    </source>
</evidence>
<keyword evidence="3" id="KW-1185">Reference proteome</keyword>
<gene>
    <name evidence="2" type="ORF">J2W95_001751</name>
</gene>
<dbReference type="PROSITE" id="PS51257">
    <property type="entry name" value="PROKAR_LIPOPROTEIN"/>
    <property type="match status" value="1"/>
</dbReference>
<protein>
    <recommendedName>
        <fullName evidence="4">Lipoprotein</fullName>
    </recommendedName>
</protein>
<evidence type="ECO:0000313" key="2">
    <source>
        <dbReference type="EMBL" id="MDR6845052.1"/>
    </source>
</evidence>
<dbReference type="Pfam" id="PF20329">
    <property type="entry name" value="DUF6624"/>
    <property type="match status" value="1"/>
</dbReference>
<evidence type="ECO:0000256" key="1">
    <source>
        <dbReference type="SAM" id="Coils"/>
    </source>
</evidence>
<organism evidence="2 3">
    <name type="scientific">Flavobacterium granuli</name>
    <dbReference type="NCBI Taxonomy" id="280093"/>
    <lineage>
        <taxon>Bacteria</taxon>
        <taxon>Pseudomonadati</taxon>
        <taxon>Bacteroidota</taxon>
        <taxon>Flavobacteriia</taxon>
        <taxon>Flavobacteriales</taxon>
        <taxon>Flavobacteriaceae</taxon>
        <taxon>Flavobacterium</taxon>
    </lineage>
</organism>
<evidence type="ECO:0000313" key="3">
    <source>
        <dbReference type="Proteomes" id="UP001261871"/>
    </source>
</evidence>
<sequence>MKKAIVLFISITIIGCNSTRSITNSEKEEIISELNYIFEIDQKYAGLPFDDLVKKYGNEKAWKFFESKRDSVGTDNQIRIKKLYSEYGYLGFDKIGKEHSNKFWITIQHADNDVKFQQQMLKALRKEIDRNNARKSNYAMLEDRIAINLNKKQSFGSQVTYNDEGQAIPKNGLLDSLNVDKLRLEYDLPPFKTYYNSMTTSHFEMNKENFLKRGIKEPKLYK</sequence>
<dbReference type="RefSeq" id="WP_310005973.1">
    <property type="nucleotide sequence ID" value="NZ_JAVDTX010000003.1"/>
</dbReference>
<keyword evidence="1" id="KW-0175">Coiled coil</keyword>